<dbReference type="RefSeq" id="WP_269445491.1">
    <property type="nucleotide sequence ID" value="NZ_CP097463.1"/>
</dbReference>
<evidence type="ECO:0000313" key="1">
    <source>
        <dbReference type="EMBL" id="WAX58950.1"/>
    </source>
</evidence>
<gene>
    <name evidence="1" type="ORF">M6B22_09360</name>
</gene>
<sequence length="218" mass="24529">MLAELHYVSPLDVLLGLGWLAPTHVDRWRQGRAPNLEQVVQANLSKISAATAELRRWARERGLVASEPSYLARTRDRHPLRFSASNAPRIERAYRTHWVSPALSERRRAPLDERLSRPPDLLVIADSRPWNCDRCHAPYGAGELLLMVDDGPICMDCADLSHLEFLPSGDATLTRRAKQTSALTAVVVRLSRARKRYERQGILADRRAIEQARAALGS</sequence>
<name>A0ABY7K4N9_9ACTN</name>
<proteinExistence type="predicted"/>
<dbReference type="EMBL" id="CP097463">
    <property type="protein sequence ID" value="WAX58950.1"/>
    <property type="molecule type" value="Genomic_DNA"/>
</dbReference>
<reference evidence="1" key="1">
    <citation type="submission" date="2022-05" db="EMBL/GenBank/DDBJ databases">
        <title>Jatrophihabitans sp. SB3-54 whole genome sequence.</title>
        <authorList>
            <person name="Suh M.K."/>
            <person name="Eom M.K."/>
            <person name="Kim J.S."/>
            <person name="Kim H.S."/>
            <person name="Do H.E."/>
            <person name="Shin Y.K."/>
            <person name="Lee J.-S."/>
        </authorList>
    </citation>
    <scope>NUCLEOTIDE SEQUENCE</scope>
    <source>
        <strain evidence="1">SB3-54</strain>
    </source>
</reference>
<protein>
    <submittedName>
        <fullName evidence="1">Uncharacterized protein</fullName>
    </submittedName>
</protein>
<dbReference type="Proteomes" id="UP001164693">
    <property type="component" value="Chromosome"/>
</dbReference>
<keyword evidence="2" id="KW-1185">Reference proteome</keyword>
<accession>A0ABY7K4N9</accession>
<organism evidence="1 2">
    <name type="scientific">Jatrophihabitans cynanchi</name>
    <dbReference type="NCBI Taxonomy" id="2944128"/>
    <lineage>
        <taxon>Bacteria</taxon>
        <taxon>Bacillati</taxon>
        <taxon>Actinomycetota</taxon>
        <taxon>Actinomycetes</taxon>
        <taxon>Jatrophihabitantales</taxon>
        <taxon>Jatrophihabitantaceae</taxon>
        <taxon>Jatrophihabitans</taxon>
    </lineage>
</organism>
<evidence type="ECO:0000313" key="2">
    <source>
        <dbReference type="Proteomes" id="UP001164693"/>
    </source>
</evidence>